<dbReference type="Proteomes" id="UP000004994">
    <property type="component" value="Chromosome 11"/>
</dbReference>
<dbReference type="AlphaFoldDB" id="A0A3Q7ITS0"/>
<accession>A0A3Q7ITS0</accession>
<evidence type="ECO:0000313" key="1">
    <source>
        <dbReference type="EnsemblPlants" id="Solyc11g020492.1.1"/>
    </source>
</evidence>
<dbReference type="InParanoid" id="A0A3Q7ITS0"/>
<reference evidence="1" key="2">
    <citation type="submission" date="2019-01" db="UniProtKB">
        <authorList>
            <consortium name="EnsemblPlants"/>
        </authorList>
    </citation>
    <scope>IDENTIFICATION</scope>
    <source>
        <strain evidence="1">cv. Heinz 1706</strain>
    </source>
</reference>
<name>A0A3Q7ITS0_SOLLC</name>
<keyword evidence="2" id="KW-1185">Reference proteome</keyword>
<protein>
    <submittedName>
        <fullName evidence="1">Uncharacterized protein</fullName>
    </submittedName>
</protein>
<dbReference type="EnsemblPlants" id="Solyc11g020492.1.1">
    <property type="protein sequence ID" value="Solyc11g020492.1.1"/>
    <property type="gene ID" value="Solyc11g020492.1"/>
</dbReference>
<evidence type="ECO:0000313" key="2">
    <source>
        <dbReference type="Proteomes" id="UP000004994"/>
    </source>
</evidence>
<sequence>MILQASISRIKRNTHSTINKRENVVNASYYCYGRFQIRKRRRSLRSMDEYYFVTMPRYCEEISQKRS</sequence>
<reference evidence="1" key="1">
    <citation type="journal article" date="2012" name="Nature">
        <title>The tomato genome sequence provides insights into fleshy fruit evolution.</title>
        <authorList>
            <consortium name="Tomato Genome Consortium"/>
        </authorList>
    </citation>
    <scope>NUCLEOTIDE SEQUENCE [LARGE SCALE GENOMIC DNA]</scope>
    <source>
        <strain evidence="1">cv. Heinz 1706</strain>
    </source>
</reference>
<proteinExistence type="predicted"/>
<dbReference type="Gramene" id="Solyc11g020492.1.1">
    <property type="protein sequence ID" value="Solyc11g020492.1.1"/>
    <property type="gene ID" value="Solyc11g020492.1"/>
</dbReference>
<organism evidence="1">
    <name type="scientific">Solanum lycopersicum</name>
    <name type="common">Tomato</name>
    <name type="synonym">Lycopersicon esculentum</name>
    <dbReference type="NCBI Taxonomy" id="4081"/>
    <lineage>
        <taxon>Eukaryota</taxon>
        <taxon>Viridiplantae</taxon>
        <taxon>Streptophyta</taxon>
        <taxon>Embryophyta</taxon>
        <taxon>Tracheophyta</taxon>
        <taxon>Spermatophyta</taxon>
        <taxon>Magnoliopsida</taxon>
        <taxon>eudicotyledons</taxon>
        <taxon>Gunneridae</taxon>
        <taxon>Pentapetalae</taxon>
        <taxon>asterids</taxon>
        <taxon>lamiids</taxon>
        <taxon>Solanales</taxon>
        <taxon>Solanaceae</taxon>
        <taxon>Solanoideae</taxon>
        <taxon>Solaneae</taxon>
        <taxon>Solanum</taxon>
        <taxon>Solanum subgen. Lycopersicon</taxon>
    </lineage>
</organism>